<dbReference type="PANTHER" id="PTHR48079">
    <property type="entry name" value="PROTEIN YEEZ"/>
    <property type="match status" value="1"/>
</dbReference>
<dbReference type="InterPro" id="IPR016040">
    <property type="entry name" value="NAD(P)-bd_dom"/>
</dbReference>
<gene>
    <name evidence="2" type="ORF">FHS57_001464</name>
</gene>
<dbReference type="GO" id="GO:0004029">
    <property type="term" value="F:aldehyde dehydrogenase (NAD+) activity"/>
    <property type="evidence" value="ECO:0007669"/>
    <property type="project" value="TreeGrafter"/>
</dbReference>
<comment type="caution">
    <text evidence="2">The sequence shown here is derived from an EMBL/GenBank/DDBJ whole genome shotgun (WGS) entry which is preliminary data.</text>
</comment>
<dbReference type="EMBL" id="JACIBY010000002">
    <property type="protein sequence ID" value="MBB3837470.1"/>
    <property type="molecule type" value="Genomic_DNA"/>
</dbReference>
<proteinExistence type="predicted"/>
<evidence type="ECO:0000313" key="3">
    <source>
        <dbReference type="Proteomes" id="UP000541352"/>
    </source>
</evidence>
<sequence>MKVSILGCGWLGLPLAKKLIEQGHVVRGSTTRAEKLSELRQAGIEPLWLQLSPEPKGIGWDYLLDTEVLVVNIPPRLAHTGATFHPAQIEHLATLLKNSSVQRVIYVSSTSVYADDNRTAVEDDVITPEQAAAPALVEAERIIQEVGKTWLVLRCGGLMGYERIPAKYVSGKKNLTTGHLPVNYLHRDDAIGIIETFLSSPNEAWNQTYNVVSPQHPTRREVYLGSCEPFGYIPPTFEDDASAPYKLISSERLQTHLPYSFLYPNPLDFYYAL</sequence>
<dbReference type="Proteomes" id="UP000541352">
    <property type="component" value="Unassembled WGS sequence"/>
</dbReference>
<name>A0A7W5ZHZ4_9BACT</name>
<organism evidence="2 3">
    <name type="scientific">Runella defluvii</name>
    <dbReference type="NCBI Taxonomy" id="370973"/>
    <lineage>
        <taxon>Bacteria</taxon>
        <taxon>Pseudomonadati</taxon>
        <taxon>Bacteroidota</taxon>
        <taxon>Cytophagia</taxon>
        <taxon>Cytophagales</taxon>
        <taxon>Spirosomataceae</taxon>
        <taxon>Runella</taxon>
    </lineage>
</organism>
<dbReference type="InterPro" id="IPR036291">
    <property type="entry name" value="NAD(P)-bd_dom_sf"/>
</dbReference>
<feature type="domain" description="NAD(P)-binding" evidence="1">
    <location>
        <begin position="9"/>
        <end position="166"/>
    </location>
</feature>
<reference evidence="2 3" key="1">
    <citation type="submission" date="2020-08" db="EMBL/GenBank/DDBJ databases">
        <title>Genomic Encyclopedia of Type Strains, Phase IV (KMG-IV): sequencing the most valuable type-strain genomes for metagenomic binning, comparative biology and taxonomic classification.</title>
        <authorList>
            <person name="Goeker M."/>
        </authorList>
    </citation>
    <scope>NUCLEOTIDE SEQUENCE [LARGE SCALE GENOMIC DNA]</scope>
    <source>
        <strain evidence="2 3">DSM 17976</strain>
    </source>
</reference>
<protein>
    <submittedName>
        <fullName evidence="2">Nucleoside-diphosphate-sugar epimerase</fullName>
    </submittedName>
</protein>
<dbReference type="RefSeq" id="WP_183972181.1">
    <property type="nucleotide sequence ID" value="NZ_JACIBY010000002.1"/>
</dbReference>
<dbReference type="Pfam" id="PF13460">
    <property type="entry name" value="NAD_binding_10"/>
    <property type="match status" value="1"/>
</dbReference>
<dbReference type="AlphaFoldDB" id="A0A7W5ZHZ4"/>
<dbReference type="GO" id="GO:0005737">
    <property type="term" value="C:cytoplasm"/>
    <property type="evidence" value="ECO:0007669"/>
    <property type="project" value="TreeGrafter"/>
</dbReference>
<dbReference type="PANTHER" id="PTHR48079:SF6">
    <property type="entry name" value="NAD(P)-BINDING DOMAIN-CONTAINING PROTEIN-RELATED"/>
    <property type="match status" value="1"/>
</dbReference>
<dbReference type="SUPFAM" id="SSF51735">
    <property type="entry name" value="NAD(P)-binding Rossmann-fold domains"/>
    <property type="match status" value="1"/>
</dbReference>
<dbReference type="InterPro" id="IPR051783">
    <property type="entry name" value="NAD(P)-dependent_oxidoreduct"/>
</dbReference>
<evidence type="ECO:0000313" key="2">
    <source>
        <dbReference type="EMBL" id="MBB3837470.1"/>
    </source>
</evidence>
<dbReference type="Gene3D" id="3.40.50.720">
    <property type="entry name" value="NAD(P)-binding Rossmann-like Domain"/>
    <property type="match status" value="1"/>
</dbReference>
<keyword evidence="3" id="KW-1185">Reference proteome</keyword>
<accession>A0A7W5ZHZ4</accession>
<evidence type="ECO:0000259" key="1">
    <source>
        <dbReference type="Pfam" id="PF13460"/>
    </source>
</evidence>